<feature type="transmembrane region" description="Helical" evidence="2">
    <location>
        <begin position="167"/>
        <end position="193"/>
    </location>
</feature>
<reference evidence="4 5" key="1">
    <citation type="journal article" date="2016" name="Front. Microbiol.">
        <title>Genomic Resource of Rice Seed Associated Bacteria.</title>
        <authorList>
            <person name="Midha S."/>
            <person name="Bansal K."/>
            <person name="Sharma S."/>
            <person name="Kumar N."/>
            <person name="Patil P.P."/>
            <person name="Chaudhry V."/>
            <person name="Patil P.B."/>
        </authorList>
    </citation>
    <scope>NUCLEOTIDE SEQUENCE [LARGE SCALE GENOMIC DNA]</scope>
    <source>
        <strain evidence="4 5">NS354</strain>
    </source>
</reference>
<dbReference type="Proteomes" id="UP000070810">
    <property type="component" value="Unassembled WGS sequence"/>
</dbReference>
<dbReference type="Pfam" id="PF02517">
    <property type="entry name" value="Rce1-like"/>
    <property type="match status" value="1"/>
</dbReference>
<keyword evidence="2" id="KW-1133">Transmembrane helix</keyword>
<feature type="region of interest" description="Disordered" evidence="1">
    <location>
        <begin position="1"/>
        <end position="38"/>
    </location>
</feature>
<organism evidence="4 5">
    <name type="scientific">Leucobacter chromiiresistens</name>
    <dbReference type="NCBI Taxonomy" id="1079994"/>
    <lineage>
        <taxon>Bacteria</taxon>
        <taxon>Bacillati</taxon>
        <taxon>Actinomycetota</taxon>
        <taxon>Actinomycetes</taxon>
        <taxon>Micrococcales</taxon>
        <taxon>Microbacteriaceae</taxon>
        <taxon>Leucobacter</taxon>
    </lineage>
</organism>
<keyword evidence="2" id="KW-0812">Transmembrane</keyword>
<dbReference type="PANTHER" id="PTHR36435:SF1">
    <property type="entry name" value="CAAX AMINO TERMINAL PROTEASE FAMILY PROTEIN"/>
    <property type="match status" value="1"/>
</dbReference>
<evidence type="ECO:0000313" key="4">
    <source>
        <dbReference type="EMBL" id="KTR86368.1"/>
    </source>
</evidence>
<feature type="transmembrane region" description="Helical" evidence="2">
    <location>
        <begin position="331"/>
        <end position="351"/>
    </location>
</feature>
<dbReference type="AlphaFoldDB" id="A0A147EPP7"/>
<accession>A0A147EPP7</accession>
<dbReference type="GO" id="GO:0004175">
    <property type="term" value="F:endopeptidase activity"/>
    <property type="evidence" value="ECO:0007669"/>
    <property type="project" value="UniProtKB-ARBA"/>
</dbReference>
<feature type="transmembrane region" description="Helical" evidence="2">
    <location>
        <begin position="76"/>
        <end position="102"/>
    </location>
</feature>
<keyword evidence="2" id="KW-0472">Membrane</keyword>
<comment type="caution">
    <text evidence="4">The sequence shown here is derived from an EMBL/GenBank/DDBJ whole genome shotgun (WGS) entry which is preliminary data.</text>
</comment>
<evidence type="ECO:0000259" key="3">
    <source>
        <dbReference type="Pfam" id="PF02517"/>
    </source>
</evidence>
<feature type="transmembrane region" description="Helical" evidence="2">
    <location>
        <begin position="297"/>
        <end position="319"/>
    </location>
</feature>
<dbReference type="InterPro" id="IPR052710">
    <property type="entry name" value="CAAX_protease"/>
</dbReference>
<dbReference type="PATRIC" id="fig|1079994.3.peg.1095"/>
<sequence>MTSTGSEPPERPDVPPQQPDGSVPPQGQPAPEQPAGPAPEWAWARPQVALQTVETEPLEYHRLLRGVANYRWWRPLVLLLLSGVYFGVFTIIVSVAFIPILMTDPTYLDGIVTGEGEALDTQVPVSVLLSLVSIIIMIPAVILAMLTLGMRPTGRVWSVAGRIRWGLLGRVSLAALLAVVVMNLAGIALEIAMDPASLSETAETSSSGADFDWTAAWTSLIIIVLLVPLQATAEEVVFRGLFMQVLGSWLKSPWFGIVIPSVGFALAHIYDIWGLLSVGALGLVAGWLTWRTGGLEAAIAIHIVNNLIAFGFMTFAVGGETAQVEATGGPGSFIGSVAGYAVFIWLVLRIFRKHGYGRSRIDLLQVPAPLPPAAAATPVFGAEPGQESQPRG</sequence>
<gene>
    <name evidence="4" type="ORF">NS354_05050</name>
</gene>
<feature type="transmembrane region" description="Helical" evidence="2">
    <location>
        <begin position="272"/>
        <end position="290"/>
    </location>
</feature>
<dbReference type="OrthoDB" id="2680086at2"/>
<dbReference type="PANTHER" id="PTHR36435">
    <property type="entry name" value="SLR1288 PROTEIN"/>
    <property type="match status" value="1"/>
</dbReference>
<dbReference type="GO" id="GO:0080120">
    <property type="term" value="P:CAAX-box protein maturation"/>
    <property type="evidence" value="ECO:0007669"/>
    <property type="project" value="UniProtKB-ARBA"/>
</dbReference>
<dbReference type="RefSeq" id="WP_058593502.1">
    <property type="nucleotide sequence ID" value="NZ_LDRK01000023.1"/>
</dbReference>
<feature type="transmembrane region" description="Helical" evidence="2">
    <location>
        <begin position="213"/>
        <end position="233"/>
    </location>
</feature>
<feature type="transmembrane region" description="Helical" evidence="2">
    <location>
        <begin position="122"/>
        <end position="146"/>
    </location>
</feature>
<evidence type="ECO:0000313" key="5">
    <source>
        <dbReference type="Proteomes" id="UP000070810"/>
    </source>
</evidence>
<name>A0A147EPP7_9MICO</name>
<evidence type="ECO:0000256" key="1">
    <source>
        <dbReference type="SAM" id="MobiDB-lite"/>
    </source>
</evidence>
<feature type="transmembrane region" description="Helical" evidence="2">
    <location>
        <begin position="245"/>
        <end position="266"/>
    </location>
</feature>
<feature type="domain" description="CAAX prenyl protease 2/Lysostaphin resistance protein A-like" evidence="3">
    <location>
        <begin position="217"/>
        <end position="308"/>
    </location>
</feature>
<dbReference type="InterPro" id="IPR003675">
    <property type="entry name" value="Rce1/LyrA-like_dom"/>
</dbReference>
<dbReference type="EMBL" id="LDRK01000023">
    <property type="protein sequence ID" value="KTR86368.1"/>
    <property type="molecule type" value="Genomic_DNA"/>
</dbReference>
<proteinExistence type="predicted"/>
<protein>
    <recommendedName>
        <fullName evidence="3">CAAX prenyl protease 2/Lysostaphin resistance protein A-like domain-containing protein</fullName>
    </recommendedName>
</protein>
<keyword evidence="5" id="KW-1185">Reference proteome</keyword>
<feature type="compositionally biased region" description="Pro residues" evidence="1">
    <location>
        <begin position="26"/>
        <end position="37"/>
    </location>
</feature>
<evidence type="ECO:0000256" key="2">
    <source>
        <dbReference type="SAM" id="Phobius"/>
    </source>
</evidence>